<organism evidence="1 2">
    <name type="scientific">Lentinus brumalis</name>
    <dbReference type="NCBI Taxonomy" id="2498619"/>
    <lineage>
        <taxon>Eukaryota</taxon>
        <taxon>Fungi</taxon>
        <taxon>Dikarya</taxon>
        <taxon>Basidiomycota</taxon>
        <taxon>Agaricomycotina</taxon>
        <taxon>Agaricomycetes</taxon>
        <taxon>Polyporales</taxon>
        <taxon>Polyporaceae</taxon>
        <taxon>Lentinus</taxon>
    </lineage>
</organism>
<dbReference type="EMBL" id="KZ857529">
    <property type="protein sequence ID" value="RDX40962.1"/>
    <property type="molecule type" value="Genomic_DNA"/>
</dbReference>
<protein>
    <submittedName>
        <fullName evidence="1">Uncharacterized protein</fullName>
    </submittedName>
</protein>
<dbReference type="AlphaFoldDB" id="A0A371CKZ4"/>
<reference evidence="1 2" key="1">
    <citation type="journal article" date="2018" name="Biotechnol. Biofuels">
        <title>Integrative visual omics of the white-rot fungus Polyporus brumalis exposes the biotechnological potential of its oxidative enzymes for delignifying raw plant biomass.</title>
        <authorList>
            <person name="Miyauchi S."/>
            <person name="Rancon A."/>
            <person name="Drula E."/>
            <person name="Hage H."/>
            <person name="Chaduli D."/>
            <person name="Favel A."/>
            <person name="Grisel S."/>
            <person name="Henrissat B."/>
            <person name="Herpoel-Gimbert I."/>
            <person name="Ruiz-Duenas F.J."/>
            <person name="Chevret D."/>
            <person name="Hainaut M."/>
            <person name="Lin J."/>
            <person name="Wang M."/>
            <person name="Pangilinan J."/>
            <person name="Lipzen A."/>
            <person name="Lesage-Meessen L."/>
            <person name="Navarro D."/>
            <person name="Riley R."/>
            <person name="Grigoriev I.V."/>
            <person name="Zhou S."/>
            <person name="Raouche S."/>
            <person name="Rosso M.N."/>
        </authorList>
    </citation>
    <scope>NUCLEOTIDE SEQUENCE [LARGE SCALE GENOMIC DNA]</scope>
    <source>
        <strain evidence="1 2">BRFM 1820</strain>
    </source>
</reference>
<name>A0A371CKZ4_9APHY</name>
<dbReference type="Proteomes" id="UP000256964">
    <property type="component" value="Unassembled WGS sequence"/>
</dbReference>
<gene>
    <name evidence="1" type="ORF">OH76DRAFT_277948</name>
</gene>
<sequence length="176" mass="19442">MGNNELTDARSGVPEVKYDTCDRFSVRIYGDSDCRSGFEAQDVEGERTYGSSYVALLQTTVYLRINVTSQNALLSTMVPLGAVDLRCGCPRSPRRVHAALLGALVYCAHSSGAGAREFVPKRMLCTSSSRGRAPKEIATNVIAPRSRVLVFSRCRLRGALRENMATRLRPRSFHLR</sequence>
<evidence type="ECO:0000313" key="1">
    <source>
        <dbReference type="EMBL" id="RDX40962.1"/>
    </source>
</evidence>
<keyword evidence="2" id="KW-1185">Reference proteome</keyword>
<proteinExistence type="predicted"/>
<evidence type="ECO:0000313" key="2">
    <source>
        <dbReference type="Proteomes" id="UP000256964"/>
    </source>
</evidence>
<accession>A0A371CKZ4</accession>